<comment type="caution">
    <text evidence="6">The sequence shown here is derived from an EMBL/GenBank/DDBJ whole genome shotgun (WGS) entry which is preliminary data.</text>
</comment>
<protein>
    <submittedName>
        <fullName evidence="6">Serine/threonine protein kinase</fullName>
    </submittedName>
</protein>
<dbReference type="PANTHER" id="PTHR43289">
    <property type="entry name" value="MITOGEN-ACTIVATED PROTEIN KINASE KINASE KINASE 20-RELATED"/>
    <property type="match status" value="1"/>
</dbReference>
<keyword evidence="6" id="KW-0723">Serine/threonine-protein kinase</keyword>
<dbReference type="InterPro" id="IPR011009">
    <property type="entry name" value="Kinase-like_dom_sf"/>
</dbReference>
<feature type="domain" description="Protein kinase" evidence="5">
    <location>
        <begin position="9"/>
        <end position="277"/>
    </location>
</feature>
<keyword evidence="2" id="KW-0547">Nucleotide-binding</keyword>
<evidence type="ECO:0000256" key="2">
    <source>
        <dbReference type="ARBA" id="ARBA00022741"/>
    </source>
</evidence>
<dbReference type="Gene3D" id="1.10.510.10">
    <property type="entry name" value="Transferase(Phosphotransferase) domain 1"/>
    <property type="match status" value="1"/>
</dbReference>
<dbReference type="GO" id="GO:0004674">
    <property type="term" value="F:protein serine/threonine kinase activity"/>
    <property type="evidence" value="ECO:0007669"/>
    <property type="project" value="UniProtKB-KW"/>
</dbReference>
<dbReference type="AlphaFoldDB" id="A0A956M1I6"/>
<dbReference type="Pfam" id="PF00069">
    <property type="entry name" value="Pkinase"/>
    <property type="match status" value="1"/>
</dbReference>
<dbReference type="InterPro" id="IPR000719">
    <property type="entry name" value="Prot_kinase_dom"/>
</dbReference>
<evidence type="ECO:0000313" key="7">
    <source>
        <dbReference type="Proteomes" id="UP000697710"/>
    </source>
</evidence>
<evidence type="ECO:0000256" key="3">
    <source>
        <dbReference type="ARBA" id="ARBA00022777"/>
    </source>
</evidence>
<dbReference type="PANTHER" id="PTHR43289:SF6">
    <property type="entry name" value="SERINE_THREONINE-PROTEIN KINASE NEKL-3"/>
    <property type="match status" value="1"/>
</dbReference>
<accession>A0A956M1I6</accession>
<organism evidence="6 7">
    <name type="scientific">Eiseniibacteriota bacterium</name>
    <dbReference type="NCBI Taxonomy" id="2212470"/>
    <lineage>
        <taxon>Bacteria</taxon>
        <taxon>Candidatus Eiseniibacteriota</taxon>
    </lineage>
</organism>
<reference evidence="6" key="2">
    <citation type="journal article" date="2021" name="Microbiome">
        <title>Successional dynamics and alternative stable states in a saline activated sludge microbial community over 9 years.</title>
        <authorList>
            <person name="Wang Y."/>
            <person name="Ye J."/>
            <person name="Ju F."/>
            <person name="Liu L."/>
            <person name="Boyd J.A."/>
            <person name="Deng Y."/>
            <person name="Parks D.H."/>
            <person name="Jiang X."/>
            <person name="Yin X."/>
            <person name="Woodcroft B.J."/>
            <person name="Tyson G.W."/>
            <person name="Hugenholtz P."/>
            <person name="Polz M.F."/>
            <person name="Zhang T."/>
        </authorList>
    </citation>
    <scope>NUCLEOTIDE SEQUENCE</scope>
    <source>
        <strain evidence="6">HKST-UBA01</strain>
    </source>
</reference>
<dbReference type="SUPFAM" id="SSF56112">
    <property type="entry name" value="Protein kinase-like (PK-like)"/>
    <property type="match status" value="1"/>
</dbReference>
<evidence type="ECO:0000313" key="6">
    <source>
        <dbReference type="EMBL" id="MCA9728225.1"/>
    </source>
</evidence>
<feature type="non-terminal residue" evidence="6">
    <location>
        <position position="411"/>
    </location>
</feature>
<evidence type="ECO:0000256" key="4">
    <source>
        <dbReference type="ARBA" id="ARBA00022840"/>
    </source>
</evidence>
<dbReference type="EMBL" id="JAGQHR010000327">
    <property type="protein sequence ID" value="MCA9728225.1"/>
    <property type="molecule type" value="Genomic_DNA"/>
</dbReference>
<dbReference type="InterPro" id="IPR008271">
    <property type="entry name" value="Ser/Thr_kinase_AS"/>
</dbReference>
<sequence>MIPNRLGPYEVVRELGGGGAGRVYLVTTPRGPAALKLLLPGWDLPEARRRFRMEAEALRRLDHPGFVRYLDHGDELQTPHGVRPFLLMEYVEGSSLRSWIRPGGRPVDEVLPILEGLASALDYAHERGVVHRDLKPENVLLESGTGRPRILDLGIARLPENWRETLDVATHTGELLGTVRYMSPEQVRGQVAECGPASDVYSLAVVLYELLTGRLPYAVEHETLHELLAAILTARPESLRRSGMSLPAALDRTIRLSLAKEPRARPQSAGGFAREVRAVASGDRRQQLRAVWRELRHTGAFPVRRVVLGIVLLASAAWIMHGRLAPSRPDFPSVYRQLQTAVELVHFGERSPDRLRAAIDALSSAREGVWSHEFSWRGPLERYIVLRLAEAGYLLGDMEEDPERLRWSEAR</sequence>
<keyword evidence="1" id="KW-0808">Transferase</keyword>
<proteinExistence type="predicted"/>
<dbReference type="GO" id="GO:0005524">
    <property type="term" value="F:ATP binding"/>
    <property type="evidence" value="ECO:0007669"/>
    <property type="project" value="UniProtKB-KW"/>
</dbReference>
<keyword evidence="4" id="KW-0067">ATP-binding</keyword>
<dbReference type="Gene3D" id="3.30.200.20">
    <property type="entry name" value="Phosphorylase Kinase, domain 1"/>
    <property type="match status" value="1"/>
</dbReference>
<reference evidence="6" key="1">
    <citation type="submission" date="2020-04" db="EMBL/GenBank/DDBJ databases">
        <authorList>
            <person name="Zhang T."/>
        </authorList>
    </citation>
    <scope>NUCLEOTIDE SEQUENCE</scope>
    <source>
        <strain evidence="6">HKST-UBA01</strain>
    </source>
</reference>
<dbReference type="SMART" id="SM00220">
    <property type="entry name" value="S_TKc"/>
    <property type="match status" value="1"/>
</dbReference>
<evidence type="ECO:0000259" key="5">
    <source>
        <dbReference type="PROSITE" id="PS50011"/>
    </source>
</evidence>
<dbReference type="PROSITE" id="PS50011">
    <property type="entry name" value="PROTEIN_KINASE_DOM"/>
    <property type="match status" value="1"/>
</dbReference>
<evidence type="ECO:0000256" key="1">
    <source>
        <dbReference type="ARBA" id="ARBA00022679"/>
    </source>
</evidence>
<dbReference type="PROSITE" id="PS00108">
    <property type="entry name" value="PROTEIN_KINASE_ST"/>
    <property type="match status" value="1"/>
</dbReference>
<gene>
    <name evidence="6" type="ORF">KC729_11120</name>
</gene>
<dbReference type="CDD" id="cd14014">
    <property type="entry name" value="STKc_PknB_like"/>
    <property type="match status" value="1"/>
</dbReference>
<dbReference type="Proteomes" id="UP000697710">
    <property type="component" value="Unassembled WGS sequence"/>
</dbReference>
<keyword evidence="3 6" id="KW-0418">Kinase</keyword>
<name>A0A956M1I6_UNCEI</name>